<evidence type="ECO:0000256" key="1">
    <source>
        <dbReference type="ARBA" id="ARBA00009437"/>
    </source>
</evidence>
<dbReference type="GO" id="GO:0003700">
    <property type="term" value="F:DNA-binding transcription factor activity"/>
    <property type="evidence" value="ECO:0007669"/>
    <property type="project" value="TreeGrafter"/>
</dbReference>
<dbReference type="Gene3D" id="3.40.190.10">
    <property type="entry name" value="Periplasmic binding protein-like II"/>
    <property type="match status" value="2"/>
</dbReference>
<evidence type="ECO:0000313" key="3">
    <source>
        <dbReference type="EMBL" id="VGL62381.1"/>
    </source>
</evidence>
<feature type="domain" description="LysR substrate-binding" evidence="2">
    <location>
        <begin position="2"/>
        <end position="129"/>
    </location>
</feature>
<dbReference type="AlphaFoldDB" id="A0A486NT78"/>
<accession>A0A486NT78</accession>
<dbReference type="PANTHER" id="PTHR30537">
    <property type="entry name" value="HTH-TYPE TRANSCRIPTIONAL REGULATOR"/>
    <property type="match status" value="1"/>
</dbReference>
<evidence type="ECO:0000259" key="2">
    <source>
        <dbReference type="Pfam" id="PF03466"/>
    </source>
</evidence>
<dbReference type="SUPFAM" id="SSF53850">
    <property type="entry name" value="Periplasmic binding protein-like II"/>
    <property type="match status" value="1"/>
</dbReference>
<dbReference type="EMBL" id="CAAHCU010000001">
    <property type="protein sequence ID" value="VGL62381.1"/>
    <property type="molecule type" value="Genomic_DNA"/>
</dbReference>
<dbReference type="GO" id="GO:0043565">
    <property type="term" value="F:sequence-specific DNA binding"/>
    <property type="evidence" value="ECO:0007669"/>
    <property type="project" value="TreeGrafter"/>
</dbReference>
<gene>
    <name evidence="3" type="ORF">SAMEA4873650_01200</name>
</gene>
<dbReference type="PANTHER" id="PTHR30537:SF72">
    <property type="entry name" value="LYSR FAMILY TRANSCRIPTIONAL REGULATOR"/>
    <property type="match status" value="1"/>
</dbReference>
<proteinExistence type="inferred from homology"/>
<protein>
    <submittedName>
        <fullName evidence="3">LysR family transcriptional regulator</fullName>
    </submittedName>
</protein>
<dbReference type="InterPro" id="IPR005119">
    <property type="entry name" value="LysR_subst-bd"/>
</dbReference>
<reference evidence="3" key="1">
    <citation type="submission" date="2019-03" db="EMBL/GenBank/DDBJ databases">
        <authorList>
            <consortium name="Pathogen Informatics"/>
        </authorList>
    </citation>
    <scope>NUCLEOTIDE SEQUENCE</scope>
    <source>
        <strain evidence="3">5012STDY7626448</strain>
    </source>
</reference>
<dbReference type="Pfam" id="PF03466">
    <property type="entry name" value="LysR_substrate"/>
    <property type="match status" value="1"/>
</dbReference>
<organism evidence="3">
    <name type="scientific">Klebsiella pneumoniae</name>
    <dbReference type="NCBI Taxonomy" id="573"/>
    <lineage>
        <taxon>Bacteria</taxon>
        <taxon>Pseudomonadati</taxon>
        <taxon>Pseudomonadota</taxon>
        <taxon>Gammaproteobacteria</taxon>
        <taxon>Enterobacterales</taxon>
        <taxon>Enterobacteriaceae</taxon>
        <taxon>Klebsiella/Raoultella group</taxon>
        <taxon>Klebsiella</taxon>
        <taxon>Klebsiella pneumoniae complex</taxon>
    </lineage>
</organism>
<name>A0A486NT78_KLEPN</name>
<dbReference type="GO" id="GO:0006351">
    <property type="term" value="P:DNA-templated transcription"/>
    <property type="evidence" value="ECO:0007669"/>
    <property type="project" value="TreeGrafter"/>
</dbReference>
<comment type="similarity">
    <text evidence="1">Belongs to the LysR transcriptional regulatory family.</text>
</comment>
<sequence>MLCASPTYLAEYGVPGSPAELAAHKCIFFRFPATGLIQPWELRGMRLTGDFRSAAVMTVNNIEAAIRLSAAGMGIAYVPDFVVREAMDEGQLQEVLPGCCVKDGHFSVLWPASRYLSPRIRCFIDFIAAAEIPLSPASASPTT</sequence>
<dbReference type="InterPro" id="IPR058163">
    <property type="entry name" value="LysR-type_TF_proteobact-type"/>
</dbReference>